<organism evidence="2 3">
    <name type="scientific">Thermincola potens (strain JR)</name>
    <dbReference type="NCBI Taxonomy" id="635013"/>
    <lineage>
        <taxon>Bacteria</taxon>
        <taxon>Bacillati</taxon>
        <taxon>Bacillota</taxon>
        <taxon>Clostridia</taxon>
        <taxon>Eubacteriales</taxon>
        <taxon>Thermincolaceae</taxon>
        <taxon>Thermincola</taxon>
    </lineage>
</organism>
<dbReference type="STRING" id="635013.TherJR_0400"/>
<proteinExistence type="predicted"/>
<dbReference type="RefSeq" id="WP_013119309.1">
    <property type="nucleotide sequence ID" value="NC_014152.1"/>
</dbReference>
<dbReference type="EMBL" id="CP002028">
    <property type="protein sequence ID" value="ADG81286.1"/>
    <property type="molecule type" value="Genomic_DNA"/>
</dbReference>
<keyword evidence="1" id="KW-0812">Transmembrane</keyword>
<feature type="transmembrane region" description="Helical" evidence="1">
    <location>
        <begin position="6"/>
        <end position="24"/>
    </location>
</feature>
<name>D5XAI7_THEPJ</name>
<evidence type="ECO:0000313" key="3">
    <source>
        <dbReference type="Proteomes" id="UP000002377"/>
    </source>
</evidence>
<gene>
    <name evidence="2" type="ordered locus">TherJR_0400</name>
</gene>
<feature type="transmembrane region" description="Helical" evidence="1">
    <location>
        <begin position="31"/>
        <end position="49"/>
    </location>
</feature>
<accession>D5XAI7</accession>
<keyword evidence="1" id="KW-1133">Transmembrane helix</keyword>
<protein>
    <submittedName>
        <fullName evidence="2">Uncharacterized protein</fullName>
    </submittedName>
</protein>
<dbReference type="KEGG" id="tjr:TherJR_0400"/>
<keyword evidence="1" id="KW-0472">Membrane</keyword>
<sequence length="82" mass="9129">MSNKNLAVIIALISTVLVFIGAWMGNPVRPIHGVLYTTALGLAILAIIINYVNLDNKYEKWMAIVVPAITFIVILMRYLARD</sequence>
<dbReference type="HOGENOM" id="CLU_2572757_0_0_9"/>
<reference evidence="2 3" key="1">
    <citation type="submission" date="2010-05" db="EMBL/GenBank/DDBJ databases">
        <title>Complete sequence of Thermincola sp. JR.</title>
        <authorList>
            <consortium name="US DOE Joint Genome Institute"/>
            <person name="Lucas S."/>
            <person name="Copeland A."/>
            <person name="Lapidus A."/>
            <person name="Cheng J.-F."/>
            <person name="Bruce D."/>
            <person name="Goodwin L."/>
            <person name="Pitluck S."/>
            <person name="Chertkov O."/>
            <person name="Detter J.C."/>
            <person name="Han C."/>
            <person name="Tapia R."/>
            <person name="Land M."/>
            <person name="Hauser L."/>
            <person name="Kyrpides N."/>
            <person name="Mikhailova N."/>
            <person name="Hazen T.C."/>
            <person name="Woyke T."/>
        </authorList>
    </citation>
    <scope>NUCLEOTIDE SEQUENCE [LARGE SCALE GENOMIC DNA]</scope>
    <source>
        <strain evidence="2 3">JR</strain>
    </source>
</reference>
<evidence type="ECO:0000313" key="2">
    <source>
        <dbReference type="EMBL" id="ADG81286.1"/>
    </source>
</evidence>
<evidence type="ECO:0000256" key="1">
    <source>
        <dbReference type="SAM" id="Phobius"/>
    </source>
</evidence>
<keyword evidence="3" id="KW-1185">Reference proteome</keyword>
<dbReference type="AlphaFoldDB" id="D5XAI7"/>
<feature type="transmembrane region" description="Helical" evidence="1">
    <location>
        <begin position="61"/>
        <end position="80"/>
    </location>
</feature>
<dbReference type="Proteomes" id="UP000002377">
    <property type="component" value="Chromosome"/>
</dbReference>